<protein>
    <recommendedName>
        <fullName evidence="4">Invasion protein</fullName>
    </recommendedName>
</protein>
<keyword evidence="1" id="KW-0812">Transmembrane</keyword>
<keyword evidence="3" id="KW-1185">Reference proteome</keyword>
<organism evidence="2 3">
    <name type="scientific">Oceanipulchritudo coccoides</name>
    <dbReference type="NCBI Taxonomy" id="2706888"/>
    <lineage>
        <taxon>Bacteria</taxon>
        <taxon>Pseudomonadati</taxon>
        <taxon>Verrucomicrobiota</taxon>
        <taxon>Opitutia</taxon>
        <taxon>Puniceicoccales</taxon>
        <taxon>Oceanipulchritudinaceae</taxon>
        <taxon>Oceanipulchritudo</taxon>
    </lineage>
</organism>
<feature type="transmembrane region" description="Helical" evidence="1">
    <location>
        <begin position="40"/>
        <end position="61"/>
    </location>
</feature>
<keyword evidence="1" id="KW-1133">Transmembrane helix</keyword>
<evidence type="ECO:0008006" key="4">
    <source>
        <dbReference type="Google" id="ProtNLM"/>
    </source>
</evidence>
<feature type="transmembrane region" description="Helical" evidence="1">
    <location>
        <begin position="67"/>
        <end position="88"/>
    </location>
</feature>
<dbReference type="AlphaFoldDB" id="A0A6B2M5N3"/>
<comment type="caution">
    <text evidence="2">The sequence shown here is derived from an EMBL/GenBank/DDBJ whole genome shotgun (WGS) entry which is preliminary data.</text>
</comment>
<dbReference type="EMBL" id="JAAGNX010000003">
    <property type="protein sequence ID" value="NDV62990.1"/>
    <property type="molecule type" value="Genomic_DNA"/>
</dbReference>
<dbReference type="RefSeq" id="WP_163965880.1">
    <property type="nucleotide sequence ID" value="NZ_JAAGNX010000003.1"/>
</dbReference>
<keyword evidence="1" id="KW-0472">Membrane</keyword>
<dbReference type="Proteomes" id="UP000478417">
    <property type="component" value="Unassembled WGS sequence"/>
</dbReference>
<feature type="transmembrane region" description="Helical" evidence="1">
    <location>
        <begin position="97"/>
        <end position="115"/>
    </location>
</feature>
<gene>
    <name evidence="2" type="ORF">G0Q06_11050</name>
</gene>
<evidence type="ECO:0000256" key="1">
    <source>
        <dbReference type="SAM" id="Phobius"/>
    </source>
</evidence>
<evidence type="ECO:0000313" key="3">
    <source>
        <dbReference type="Proteomes" id="UP000478417"/>
    </source>
</evidence>
<feature type="transmembrane region" description="Helical" evidence="1">
    <location>
        <begin position="6"/>
        <end position="28"/>
    </location>
</feature>
<evidence type="ECO:0000313" key="2">
    <source>
        <dbReference type="EMBL" id="NDV62990.1"/>
    </source>
</evidence>
<accession>A0A6B2M5N3</accession>
<proteinExistence type="predicted"/>
<name>A0A6B2M5N3_9BACT</name>
<sequence length="118" mass="13167">MPYQFYQIMHLVGVFMVFLAYGGLIVRSATGSENKDVRRLGAITSGLGLLLILVGGFGLLARLNYGWPGWVLVKVGIWVVLGAMIVLINRKPQFSQIFWWMTIILGLIALLMVVLKPF</sequence>
<reference evidence="2 3" key="1">
    <citation type="submission" date="2020-02" db="EMBL/GenBank/DDBJ databases">
        <title>Albibacoteraceae fam. nov., the first described family within the subdivision 4 Verrucomicrobia.</title>
        <authorList>
            <person name="Xi F."/>
        </authorList>
    </citation>
    <scope>NUCLEOTIDE SEQUENCE [LARGE SCALE GENOMIC DNA]</scope>
    <source>
        <strain evidence="2 3">CK1056</strain>
    </source>
</reference>